<evidence type="ECO:0000256" key="1">
    <source>
        <dbReference type="SAM" id="MobiDB-lite"/>
    </source>
</evidence>
<name>A0A150P0L7_SORCE</name>
<dbReference type="AlphaFoldDB" id="A0A150P0L7"/>
<dbReference type="SUPFAM" id="SSF48452">
    <property type="entry name" value="TPR-like"/>
    <property type="match status" value="1"/>
</dbReference>
<evidence type="ECO:0000259" key="2">
    <source>
        <dbReference type="Pfam" id="PF08308"/>
    </source>
</evidence>
<dbReference type="Pfam" id="PF08308">
    <property type="entry name" value="PEGA"/>
    <property type="match status" value="1"/>
</dbReference>
<dbReference type="InterPro" id="IPR013229">
    <property type="entry name" value="PEGA"/>
</dbReference>
<organism evidence="3 4">
    <name type="scientific">Sorangium cellulosum</name>
    <name type="common">Polyangium cellulosum</name>
    <dbReference type="NCBI Taxonomy" id="56"/>
    <lineage>
        <taxon>Bacteria</taxon>
        <taxon>Pseudomonadati</taxon>
        <taxon>Myxococcota</taxon>
        <taxon>Polyangia</taxon>
        <taxon>Polyangiales</taxon>
        <taxon>Polyangiaceae</taxon>
        <taxon>Sorangium</taxon>
    </lineage>
</organism>
<gene>
    <name evidence="3" type="ORF">BE08_26645</name>
</gene>
<protein>
    <recommendedName>
        <fullName evidence="2">PEGA domain-containing protein</fullName>
    </recommendedName>
</protein>
<proteinExistence type="predicted"/>
<feature type="region of interest" description="Disordered" evidence="1">
    <location>
        <begin position="153"/>
        <end position="177"/>
    </location>
</feature>
<dbReference type="Gene3D" id="1.25.40.10">
    <property type="entry name" value="Tetratricopeptide repeat domain"/>
    <property type="match status" value="1"/>
</dbReference>
<dbReference type="EMBL" id="JELY01003502">
    <property type="protein sequence ID" value="KYF48394.1"/>
    <property type="molecule type" value="Genomic_DNA"/>
</dbReference>
<dbReference type="Proteomes" id="UP000075420">
    <property type="component" value="Unassembled WGS sequence"/>
</dbReference>
<reference evidence="3 4" key="1">
    <citation type="submission" date="2014-02" db="EMBL/GenBank/DDBJ databases">
        <title>The small core and large imbalanced accessory genome model reveals a collaborative survival strategy of Sorangium cellulosum strains in nature.</title>
        <authorList>
            <person name="Han K."/>
            <person name="Peng R."/>
            <person name="Blom J."/>
            <person name="Li Y.-Z."/>
        </authorList>
    </citation>
    <scope>NUCLEOTIDE SEQUENCE [LARGE SCALE GENOMIC DNA]</scope>
    <source>
        <strain evidence="3 4">So0157-25</strain>
    </source>
</reference>
<evidence type="ECO:0000313" key="4">
    <source>
        <dbReference type="Proteomes" id="UP000075420"/>
    </source>
</evidence>
<dbReference type="InterPro" id="IPR011990">
    <property type="entry name" value="TPR-like_helical_dom_sf"/>
</dbReference>
<comment type="caution">
    <text evidence="3">The sequence shown here is derived from an EMBL/GenBank/DDBJ whole genome shotgun (WGS) entry which is preliminary data.</text>
</comment>
<accession>A0A150P0L7</accession>
<evidence type="ECO:0000313" key="3">
    <source>
        <dbReference type="EMBL" id="KYF48394.1"/>
    </source>
</evidence>
<feature type="domain" description="PEGA" evidence="2">
    <location>
        <begin position="224"/>
        <end position="290"/>
    </location>
</feature>
<sequence length="340" mass="35943">MAALLAVTSVSRGARGDEPAPAAAESSATESSANVEEARRLFMAGVALVKKTAWAEALAAFERSAALRPHPVTTFNVAACQRAMGQYARARQTFSLALQMDADAGGEALSGSIAAEIRGYIAEIDGLLAKAAIRLTPADTAIAIDGRPLQRLPDGDARPRLAAGLRSPGPGEPPPSGRFEVVLEPGVHVLTLSRPGYADRVVRRTFAPGSSSSLELDLDRLPATLRISANRARAAVSVDGIDVGVAPVELTRPAGTYHVVVRKQGFIPYETRVAVRPGEQARLNAALPEERPLLLERWWFWAAAGSVVTGAILVTYAATRPDPERPPLNGGGLDWVIEVK</sequence>